<name>A0A060NJG8_9BURK</name>
<evidence type="ECO:0000313" key="2">
    <source>
        <dbReference type="EMBL" id="BAO82426.1"/>
    </source>
</evidence>
<evidence type="ECO:0000313" key="3">
    <source>
        <dbReference type="Proteomes" id="UP000066014"/>
    </source>
</evidence>
<keyword evidence="3" id="KW-1185">Reference proteome</keyword>
<dbReference type="OrthoDB" id="9793561at2"/>
<feature type="chain" id="PRO_5001588914" evidence="1">
    <location>
        <begin position="26"/>
        <end position="228"/>
    </location>
</feature>
<organism evidence="2 3">
    <name type="scientific">Serpentinimonas maccroryi</name>
    <dbReference type="NCBI Taxonomy" id="1458426"/>
    <lineage>
        <taxon>Bacteria</taxon>
        <taxon>Pseudomonadati</taxon>
        <taxon>Pseudomonadota</taxon>
        <taxon>Betaproteobacteria</taxon>
        <taxon>Burkholderiales</taxon>
        <taxon>Comamonadaceae</taxon>
        <taxon>Serpentinimonas</taxon>
    </lineage>
</organism>
<feature type="signal peptide" evidence="1">
    <location>
        <begin position="1"/>
        <end position="25"/>
    </location>
</feature>
<reference evidence="2 3" key="1">
    <citation type="journal article" date="2014" name="Nat. Commun.">
        <title>Physiological and genomic features of highly alkaliphilic hydrogen-utilizing Betaproteobacteria from a continental serpentinizing site.</title>
        <authorList>
            <person name="Suzuki S."/>
            <person name="Kuenen J.G."/>
            <person name="Schipper K."/>
            <person name="van der Velde S."/>
            <person name="Ishii S."/>
            <person name="Wu A."/>
            <person name="Sorokin D.Y."/>
            <person name="Tenney A."/>
            <person name="Meng X.Y."/>
            <person name="Morrill P.L."/>
            <person name="Kamagata Y."/>
            <person name="Muyzer G."/>
            <person name="Nealson K.H."/>
        </authorList>
    </citation>
    <scope>NUCLEOTIDE SEQUENCE [LARGE SCALE GENOMIC DNA]</scope>
    <source>
        <strain evidence="2 3">B1</strain>
    </source>
</reference>
<dbReference type="STRING" id="1458426.SMCB_0198"/>
<dbReference type="EMBL" id="AP014569">
    <property type="protein sequence ID" value="BAO82426.1"/>
    <property type="molecule type" value="Genomic_DNA"/>
</dbReference>
<dbReference type="RefSeq" id="WP_052468354.1">
    <property type="nucleotide sequence ID" value="NZ_AP014569.1"/>
</dbReference>
<protein>
    <submittedName>
        <fullName evidence="2">Uncharacterized protein</fullName>
    </submittedName>
</protein>
<sequence>MRTFPFALSALAVAAALALPAAAQAQLSFNIGAVSLYKYNGIDQDSRQGERARDFRPALQGGVDYDFGNGFYIGNWNSTGRFGEANLEINLYGGYSGEFANGMGFDVGYIAYIYPNSGASLNGSEVYGSLSMGILTTKLSWGTSGSIDEHARLSFLIEQPLTERLTLEAGVGFRNRENLNSGATDYRLGLTYALTESLSTSAIWSGADTDRAGPAGKGRLVLGLTQSF</sequence>
<dbReference type="InterPro" id="IPR010239">
    <property type="entry name" value="CHP02001"/>
</dbReference>
<proteinExistence type="predicted"/>
<gene>
    <name evidence="2" type="ORF">SMCB_0198</name>
</gene>
<accession>A0A060NJG8</accession>
<keyword evidence="1" id="KW-0732">Signal</keyword>
<dbReference type="AlphaFoldDB" id="A0A060NJG8"/>
<dbReference type="HOGENOM" id="CLU_074587_2_0_4"/>
<dbReference type="NCBIfam" id="TIGR02001">
    <property type="entry name" value="gcw_chp"/>
    <property type="match status" value="1"/>
</dbReference>
<dbReference type="KEGG" id="cbab:SMCB_0198"/>
<dbReference type="Pfam" id="PF09694">
    <property type="entry name" value="Gcw_chp"/>
    <property type="match status" value="1"/>
</dbReference>
<evidence type="ECO:0000256" key="1">
    <source>
        <dbReference type="SAM" id="SignalP"/>
    </source>
</evidence>
<dbReference type="Proteomes" id="UP000066014">
    <property type="component" value="Chromosome"/>
</dbReference>